<keyword evidence="2" id="KW-1185">Reference proteome</keyword>
<comment type="caution">
    <text evidence="1">The sequence shown here is derived from an EMBL/GenBank/DDBJ whole genome shotgun (WGS) entry which is preliminary data.</text>
</comment>
<sequence length="317" mass="36117">LNPYICTDCYDERWRTCPQPRSLPCLCARRSNLDVLLVCRRWHEEAGEAFYRENTFCFEDADALAGFVANTRPKWCRAMTRVSLMAWSTGPDLSDRDDYDWEGVKTLEPRTTSLLRQALPNLAYLELDARCLANVKSVRALLRMGLMQRRTAILFVLPARKRRAVFGPEGDAEYPWPRLANRILLRGGFPEEVARAMKGERRAWMRAGGKKAGRSAVEAACEGFRNVLAAVEGERVVGEDGEKGWWDCCDVKLWEEWWHKIGLQHAWLPISPMCELQNLAAKEPEAVKVMSAEEIDGEMVGEGFVRDFVDEDGDVIN</sequence>
<feature type="non-terminal residue" evidence="1">
    <location>
        <position position="1"/>
    </location>
</feature>
<evidence type="ECO:0000313" key="1">
    <source>
        <dbReference type="EMBL" id="KAK5143767.1"/>
    </source>
</evidence>
<organism evidence="1 2">
    <name type="scientific">Rachicladosporium monterosium</name>
    <dbReference type="NCBI Taxonomy" id="1507873"/>
    <lineage>
        <taxon>Eukaryota</taxon>
        <taxon>Fungi</taxon>
        <taxon>Dikarya</taxon>
        <taxon>Ascomycota</taxon>
        <taxon>Pezizomycotina</taxon>
        <taxon>Dothideomycetes</taxon>
        <taxon>Dothideomycetidae</taxon>
        <taxon>Cladosporiales</taxon>
        <taxon>Cladosporiaceae</taxon>
        <taxon>Rachicladosporium</taxon>
    </lineage>
</organism>
<accession>A0ABR0L5C9</accession>
<dbReference type="Proteomes" id="UP001308179">
    <property type="component" value="Unassembled WGS sequence"/>
</dbReference>
<name>A0ABR0L5C9_9PEZI</name>
<dbReference type="EMBL" id="JAVRRR010000283">
    <property type="protein sequence ID" value="KAK5143767.1"/>
    <property type="molecule type" value="Genomic_DNA"/>
</dbReference>
<evidence type="ECO:0008006" key="3">
    <source>
        <dbReference type="Google" id="ProtNLM"/>
    </source>
</evidence>
<reference evidence="1 2" key="1">
    <citation type="submission" date="2023-08" db="EMBL/GenBank/DDBJ databases">
        <title>Black Yeasts Isolated from many extreme environments.</title>
        <authorList>
            <person name="Coleine C."/>
            <person name="Stajich J.E."/>
            <person name="Selbmann L."/>
        </authorList>
    </citation>
    <scope>NUCLEOTIDE SEQUENCE [LARGE SCALE GENOMIC DNA]</scope>
    <source>
        <strain evidence="1 2">CCFEE 5386</strain>
    </source>
</reference>
<protein>
    <recommendedName>
        <fullName evidence="3">F-box domain-containing protein</fullName>
    </recommendedName>
</protein>
<evidence type="ECO:0000313" key="2">
    <source>
        <dbReference type="Proteomes" id="UP001308179"/>
    </source>
</evidence>
<proteinExistence type="predicted"/>
<gene>
    <name evidence="1" type="ORF">LTR32_004182</name>
</gene>